<accession>A0A5B7TSA7</accession>
<dbReference type="PANTHER" id="PTHR37833">
    <property type="entry name" value="LIPOPROTEIN-RELATED"/>
    <property type="match status" value="1"/>
</dbReference>
<dbReference type="Proteomes" id="UP000306229">
    <property type="component" value="Chromosome"/>
</dbReference>
<evidence type="ECO:0000313" key="2">
    <source>
        <dbReference type="EMBL" id="QCX38064.1"/>
    </source>
</evidence>
<dbReference type="OrthoDB" id="826619at2"/>
<proteinExistence type="predicted"/>
<name>A0A5B7TSA7_9FLAO</name>
<protein>
    <submittedName>
        <fullName evidence="2">DUF1573 domain-containing protein</fullName>
    </submittedName>
</protein>
<dbReference type="PANTHER" id="PTHR37833:SF1">
    <property type="entry name" value="SIGNAL PEPTIDE PROTEIN"/>
    <property type="match status" value="1"/>
</dbReference>
<dbReference type="AlphaFoldDB" id="A0A5B7TSA7"/>
<sequence>MKKLAVLLFIGCISLSINAQEETTATKVDPNAPKFKFATKNVDFGSIEKNADGVRLLKFTNVGKSPLIISRVTGSCGCTVPSTPKEPIMPGQTGEIAVKYDTNRVGQIAKSITITSNADRPKIVIPVRGNVKKESSLTKLENHEKSMVATPEQ</sequence>
<dbReference type="Pfam" id="PF07610">
    <property type="entry name" value="DUF1573"/>
    <property type="match status" value="1"/>
</dbReference>
<keyword evidence="3" id="KW-1185">Reference proteome</keyword>
<dbReference type="InterPro" id="IPR011467">
    <property type="entry name" value="DUF1573"/>
</dbReference>
<evidence type="ECO:0000256" key="1">
    <source>
        <dbReference type="SAM" id="SignalP"/>
    </source>
</evidence>
<dbReference type="Gene3D" id="2.60.40.10">
    <property type="entry name" value="Immunoglobulins"/>
    <property type="match status" value="1"/>
</dbReference>
<feature type="chain" id="PRO_5022672887" evidence="1">
    <location>
        <begin position="20"/>
        <end position="153"/>
    </location>
</feature>
<reference evidence="2 3" key="1">
    <citation type="submission" date="2019-05" db="EMBL/GenBank/DDBJ databases">
        <title>Algicella ahnfeltiae gen. nov., sp. nov., a novel marine bacterium of the family Flavobacteriaceae isolated from a red alga.</title>
        <authorList>
            <person name="Nedashkovskaya O.I."/>
            <person name="Kukhlevskiy A.D."/>
            <person name="Kim S.-G."/>
            <person name="Zhukova N.V."/>
            <person name="Mikhailov V.V."/>
        </authorList>
    </citation>
    <scope>NUCLEOTIDE SEQUENCE [LARGE SCALE GENOMIC DNA]</scope>
    <source>
        <strain evidence="2 3">10Alg115</strain>
    </source>
</reference>
<evidence type="ECO:0000313" key="3">
    <source>
        <dbReference type="Proteomes" id="UP000306229"/>
    </source>
</evidence>
<dbReference type="InterPro" id="IPR013783">
    <property type="entry name" value="Ig-like_fold"/>
</dbReference>
<keyword evidence="1" id="KW-0732">Signal</keyword>
<feature type="signal peptide" evidence="1">
    <location>
        <begin position="1"/>
        <end position="19"/>
    </location>
</feature>
<dbReference type="RefSeq" id="WP_138948972.1">
    <property type="nucleotide sequence ID" value="NZ_CP040749.1"/>
</dbReference>
<dbReference type="EMBL" id="CP040749">
    <property type="protein sequence ID" value="QCX38064.1"/>
    <property type="molecule type" value="Genomic_DNA"/>
</dbReference>
<dbReference type="KEGG" id="fbe:FF125_06345"/>
<organism evidence="2 3">
    <name type="scientific">Aureibaculum algae</name>
    <dbReference type="NCBI Taxonomy" id="2584122"/>
    <lineage>
        <taxon>Bacteria</taxon>
        <taxon>Pseudomonadati</taxon>
        <taxon>Bacteroidota</taxon>
        <taxon>Flavobacteriia</taxon>
        <taxon>Flavobacteriales</taxon>
        <taxon>Flavobacteriaceae</taxon>
        <taxon>Aureibaculum</taxon>
    </lineage>
</organism>
<gene>
    <name evidence="2" type="ORF">FF125_06345</name>
</gene>